<gene>
    <name evidence="2" type="ORF">GS399_20040</name>
</gene>
<proteinExistence type="predicted"/>
<organism evidence="2 3">
    <name type="scientific">Hufsiella arboris</name>
    <dbReference type="NCBI Taxonomy" id="2695275"/>
    <lineage>
        <taxon>Bacteria</taxon>
        <taxon>Pseudomonadati</taxon>
        <taxon>Bacteroidota</taxon>
        <taxon>Sphingobacteriia</taxon>
        <taxon>Sphingobacteriales</taxon>
        <taxon>Sphingobacteriaceae</taxon>
        <taxon>Hufsiella</taxon>
    </lineage>
</organism>
<dbReference type="Proteomes" id="UP000466586">
    <property type="component" value="Unassembled WGS sequence"/>
</dbReference>
<evidence type="ECO:0000313" key="2">
    <source>
        <dbReference type="EMBL" id="MXV53264.1"/>
    </source>
</evidence>
<dbReference type="PANTHER" id="PTHR35446:SF2">
    <property type="entry name" value="CARBOXYMUCONOLACTONE DECARBOXYLASE-LIKE DOMAIN-CONTAINING PROTEIN"/>
    <property type="match status" value="1"/>
</dbReference>
<feature type="domain" description="Carboxymuconolactone decarboxylase-like" evidence="1">
    <location>
        <begin position="89"/>
        <end position="153"/>
    </location>
</feature>
<protein>
    <submittedName>
        <fullName evidence="2">Carboxymuconolactone decarboxylase family protein</fullName>
    </submittedName>
</protein>
<name>A0A7K1YF83_9SPHI</name>
<dbReference type="InterPro" id="IPR003779">
    <property type="entry name" value="CMD-like"/>
</dbReference>
<dbReference type="Pfam" id="PF02627">
    <property type="entry name" value="CMD"/>
    <property type="match status" value="2"/>
</dbReference>
<dbReference type="Gene3D" id="1.20.1290.10">
    <property type="entry name" value="AhpD-like"/>
    <property type="match status" value="1"/>
</dbReference>
<comment type="caution">
    <text evidence="2">The sequence shown here is derived from an EMBL/GenBank/DDBJ whole genome shotgun (WGS) entry which is preliminary data.</text>
</comment>
<dbReference type="InterPro" id="IPR029032">
    <property type="entry name" value="AhpD-like"/>
</dbReference>
<evidence type="ECO:0000259" key="1">
    <source>
        <dbReference type="Pfam" id="PF02627"/>
    </source>
</evidence>
<keyword evidence="3" id="KW-1185">Reference proteome</keyword>
<dbReference type="SUPFAM" id="SSF69118">
    <property type="entry name" value="AhpD-like"/>
    <property type="match status" value="1"/>
</dbReference>
<reference evidence="2 3" key="1">
    <citation type="submission" date="2019-11" db="EMBL/GenBank/DDBJ databases">
        <title>Pedobacter sp. HMF7647 Genome sequencing and assembly.</title>
        <authorList>
            <person name="Kang H."/>
            <person name="Kim H."/>
            <person name="Joh K."/>
        </authorList>
    </citation>
    <scope>NUCLEOTIDE SEQUENCE [LARGE SCALE GENOMIC DNA]</scope>
    <source>
        <strain evidence="2 3">HMF7647</strain>
    </source>
</reference>
<accession>A0A7K1YF83</accession>
<dbReference type="PANTHER" id="PTHR35446">
    <property type="entry name" value="SI:CH211-175M2.5"/>
    <property type="match status" value="1"/>
</dbReference>
<dbReference type="GO" id="GO:0051920">
    <property type="term" value="F:peroxiredoxin activity"/>
    <property type="evidence" value="ECO:0007669"/>
    <property type="project" value="InterPro"/>
</dbReference>
<feature type="domain" description="Carboxymuconolactone decarboxylase-like" evidence="1">
    <location>
        <begin position="21"/>
        <end position="71"/>
    </location>
</feature>
<dbReference type="AlphaFoldDB" id="A0A7K1YF83"/>
<dbReference type="EMBL" id="WVHT01000016">
    <property type="protein sequence ID" value="MXV53264.1"/>
    <property type="molecule type" value="Genomic_DNA"/>
</dbReference>
<dbReference type="RefSeq" id="WP_160846443.1">
    <property type="nucleotide sequence ID" value="NZ_WVHT01000016.1"/>
</dbReference>
<sequence>MPHINLDKDLPGMRSLLAFCPEIGEPLGQIANILLRSNDSLSMADRELIGAYVSYLNDCFYCQHSHAAIAVCYLNGDTELVEQVVKDFSNAPISNKLKALLTIAGSVQKGGKFVTTEQVEAAKAEGATDRDIHDTVLIAAAFCLFNRYVDGLATTTPTDMSSYPLRAKQVAETGYGNHIATNPQPAAHHKEH</sequence>
<evidence type="ECO:0000313" key="3">
    <source>
        <dbReference type="Proteomes" id="UP000466586"/>
    </source>
</evidence>